<reference evidence="5" key="1">
    <citation type="journal article" date="2019" name="Int. J. Syst. Evol. Microbiol.">
        <title>The Global Catalogue of Microorganisms (GCM) 10K type strain sequencing project: providing services to taxonomists for standard genome sequencing and annotation.</title>
        <authorList>
            <consortium name="The Broad Institute Genomics Platform"/>
            <consortium name="The Broad Institute Genome Sequencing Center for Infectious Disease"/>
            <person name="Wu L."/>
            <person name="Ma J."/>
        </authorList>
    </citation>
    <scope>NUCLEOTIDE SEQUENCE [LARGE SCALE GENOMIC DNA]</scope>
    <source>
        <strain evidence="5">CCUG 63830</strain>
    </source>
</reference>
<sequence>MTNILRASALALALLGAAQAATAVTTTTANLRRAPSMSGAVVAVVPQGRLLTVACQGSWCRTTYQGRGGYMARSLLRPVPRSAPLAGQGTRFFASCQAMRRAGVAPLRIGNVGYRVGLDQNRNGWACELGER</sequence>
<evidence type="ECO:0000259" key="3">
    <source>
        <dbReference type="Pfam" id="PF08239"/>
    </source>
</evidence>
<evidence type="ECO:0000313" key="4">
    <source>
        <dbReference type="EMBL" id="MFC6661262.1"/>
    </source>
</evidence>
<protein>
    <submittedName>
        <fullName evidence="4">Excalibur calcium-binding domain-containing protein</fullName>
    </submittedName>
</protein>
<dbReference type="InterPro" id="IPR003646">
    <property type="entry name" value="SH3-like_bac-type"/>
</dbReference>
<dbReference type="Pfam" id="PF08239">
    <property type="entry name" value="SH3_3"/>
    <property type="match status" value="1"/>
</dbReference>
<keyword evidence="5" id="KW-1185">Reference proteome</keyword>
<feature type="domain" description="SH3b" evidence="3">
    <location>
        <begin position="28"/>
        <end position="76"/>
    </location>
</feature>
<evidence type="ECO:0000313" key="5">
    <source>
        <dbReference type="Proteomes" id="UP001596317"/>
    </source>
</evidence>
<feature type="chain" id="PRO_5047461763" evidence="1">
    <location>
        <begin position="24"/>
        <end position="132"/>
    </location>
</feature>
<dbReference type="EMBL" id="JBHSWB010000001">
    <property type="protein sequence ID" value="MFC6661262.1"/>
    <property type="molecule type" value="Genomic_DNA"/>
</dbReference>
<accession>A0ABW1ZLK6</accession>
<gene>
    <name evidence="4" type="ORF">ACFP90_13610</name>
</gene>
<dbReference type="Gene3D" id="2.30.30.40">
    <property type="entry name" value="SH3 Domains"/>
    <property type="match status" value="1"/>
</dbReference>
<feature type="signal peptide" evidence="1">
    <location>
        <begin position="1"/>
        <end position="23"/>
    </location>
</feature>
<keyword evidence="1" id="KW-0732">Signal</keyword>
<dbReference type="InterPro" id="IPR008613">
    <property type="entry name" value="Excalibur_Ca-bd_domain"/>
</dbReference>
<name>A0ABW1ZLK6_9DEIO</name>
<comment type="caution">
    <text evidence="4">The sequence shown here is derived from an EMBL/GenBank/DDBJ whole genome shotgun (WGS) entry which is preliminary data.</text>
</comment>
<evidence type="ECO:0000259" key="2">
    <source>
        <dbReference type="Pfam" id="PF05901"/>
    </source>
</evidence>
<organism evidence="4 5">
    <name type="scientific">Deinococcus multiflagellatus</name>
    <dbReference type="NCBI Taxonomy" id="1656887"/>
    <lineage>
        <taxon>Bacteria</taxon>
        <taxon>Thermotogati</taxon>
        <taxon>Deinococcota</taxon>
        <taxon>Deinococci</taxon>
        <taxon>Deinococcales</taxon>
        <taxon>Deinococcaceae</taxon>
        <taxon>Deinococcus</taxon>
    </lineage>
</organism>
<proteinExistence type="predicted"/>
<feature type="domain" description="Excalibur calcium-binding" evidence="2">
    <location>
        <begin position="93"/>
        <end position="128"/>
    </location>
</feature>
<dbReference type="RefSeq" id="WP_224607040.1">
    <property type="nucleotide sequence ID" value="NZ_JAIQXV010000005.1"/>
</dbReference>
<dbReference type="Proteomes" id="UP001596317">
    <property type="component" value="Unassembled WGS sequence"/>
</dbReference>
<dbReference type="Pfam" id="PF05901">
    <property type="entry name" value="Excalibur"/>
    <property type="match status" value="1"/>
</dbReference>
<evidence type="ECO:0000256" key="1">
    <source>
        <dbReference type="SAM" id="SignalP"/>
    </source>
</evidence>